<evidence type="ECO:0000256" key="1">
    <source>
        <dbReference type="SAM" id="Phobius"/>
    </source>
</evidence>
<reference evidence="2 3" key="1">
    <citation type="submission" date="2016-03" db="EMBL/GenBank/DDBJ databases">
        <title>Genome sequence of Nesiotobacter sp. nov., a moderately halophilic alphaproteobacterium isolated from the Yellow Sea, China.</title>
        <authorList>
            <person name="Zhang G."/>
            <person name="Zhang R."/>
        </authorList>
    </citation>
    <scope>NUCLEOTIDE SEQUENCE [LARGE SCALE GENOMIC DNA]</scope>
    <source>
        <strain evidence="2 3">WB1-6</strain>
    </source>
</reference>
<keyword evidence="3" id="KW-1185">Reference proteome</keyword>
<proteinExistence type="predicted"/>
<evidence type="ECO:0000313" key="3">
    <source>
        <dbReference type="Proteomes" id="UP000185783"/>
    </source>
</evidence>
<keyword evidence="1" id="KW-1133">Transmembrane helix</keyword>
<feature type="transmembrane region" description="Helical" evidence="1">
    <location>
        <begin position="21"/>
        <end position="45"/>
    </location>
</feature>
<accession>A0A1U7JFX0</accession>
<keyword evidence="1" id="KW-0472">Membrane</keyword>
<gene>
    <name evidence="2" type="ORF">A3843_13485</name>
</gene>
<dbReference type="EMBL" id="LVVZ01000019">
    <property type="protein sequence ID" value="OKL43629.1"/>
    <property type="molecule type" value="Genomic_DNA"/>
</dbReference>
<name>A0A1U7JFX0_9HYPH</name>
<evidence type="ECO:0000313" key="2">
    <source>
        <dbReference type="EMBL" id="OKL43629.1"/>
    </source>
</evidence>
<comment type="caution">
    <text evidence="2">The sequence shown here is derived from an EMBL/GenBank/DDBJ whole genome shotgun (WGS) entry which is preliminary data.</text>
</comment>
<keyword evidence="1" id="KW-0812">Transmembrane</keyword>
<dbReference type="Proteomes" id="UP000185783">
    <property type="component" value="Unassembled WGS sequence"/>
</dbReference>
<dbReference type="RefSeq" id="WP_051268973.1">
    <property type="nucleotide sequence ID" value="NZ_LVVZ01000019.1"/>
</dbReference>
<organism evidence="2 3">
    <name type="scientific">Pseudovibrio exalbescens</name>
    <dbReference type="NCBI Taxonomy" id="197461"/>
    <lineage>
        <taxon>Bacteria</taxon>
        <taxon>Pseudomonadati</taxon>
        <taxon>Pseudomonadota</taxon>
        <taxon>Alphaproteobacteria</taxon>
        <taxon>Hyphomicrobiales</taxon>
        <taxon>Stappiaceae</taxon>
        <taxon>Pseudovibrio</taxon>
    </lineage>
</organism>
<feature type="transmembrane region" description="Helical" evidence="1">
    <location>
        <begin position="70"/>
        <end position="88"/>
    </location>
</feature>
<protein>
    <submittedName>
        <fullName evidence="2">Uncharacterized protein</fullName>
    </submittedName>
</protein>
<dbReference type="AlphaFoldDB" id="A0A1U7JFX0"/>
<sequence length="158" mass="17463">MRQAFRVIGALCSLPLKGLSWLISAAYVGFLVINGLFVLAMPLIWDLYMAQEARYTAALRATWFYEETQFISMPVVFAALVFFNLLFANSITTTAIGRGRWGLFQPVSYAPIALAEFRILLRALLYYAAVAGLDMTVGTSAWTGTVQRLAQAASTIFT</sequence>